<evidence type="ECO:0000313" key="2">
    <source>
        <dbReference type="EMBL" id="QQP36432.1"/>
    </source>
</evidence>
<dbReference type="EMBL" id="CP045904">
    <property type="protein sequence ID" value="QQP36432.1"/>
    <property type="molecule type" value="Genomic_DNA"/>
</dbReference>
<dbReference type="AlphaFoldDB" id="A0A7T8JV70"/>
<feature type="region of interest" description="Disordered" evidence="1">
    <location>
        <begin position="1"/>
        <end position="23"/>
    </location>
</feature>
<sequence>KKKATLEEAELEKSEESMKNLSHSSAELEHFEVLMSQEFEEQFIAYNRPITRPFTPTRPFT</sequence>
<dbReference type="Proteomes" id="UP000595437">
    <property type="component" value="Chromosome 15"/>
</dbReference>
<proteinExistence type="predicted"/>
<evidence type="ECO:0000256" key="1">
    <source>
        <dbReference type="SAM" id="MobiDB-lite"/>
    </source>
</evidence>
<evidence type="ECO:0000313" key="3">
    <source>
        <dbReference type="Proteomes" id="UP000595437"/>
    </source>
</evidence>
<gene>
    <name evidence="2" type="ORF">FKW44_021535</name>
</gene>
<feature type="compositionally biased region" description="Basic and acidic residues" evidence="1">
    <location>
        <begin position="1"/>
        <end position="18"/>
    </location>
</feature>
<keyword evidence="3" id="KW-1185">Reference proteome</keyword>
<reference evidence="3" key="1">
    <citation type="submission" date="2021-01" db="EMBL/GenBank/DDBJ databases">
        <title>Caligus Genome Assembly.</title>
        <authorList>
            <person name="Gallardo-Escarate C."/>
        </authorList>
    </citation>
    <scope>NUCLEOTIDE SEQUENCE [LARGE SCALE GENOMIC DNA]</scope>
</reference>
<organism evidence="2 3">
    <name type="scientific">Caligus rogercresseyi</name>
    <name type="common">Sea louse</name>
    <dbReference type="NCBI Taxonomy" id="217165"/>
    <lineage>
        <taxon>Eukaryota</taxon>
        <taxon>Metazoa</taxon>
        <taxon>Ecdysozoa</taxon>
        <taxon>Arthropoda</taxon>
        <taxon>Crustacea</taxon>
        <taxon>Multicrustacea</taxon>
        <taxon>Hexanauplia</taxon>
        <taxon>Copepoda</taxon>
        <taxon>Siphonostomatoida</taxon>
        <taxon>Caligidae</taxon>
        <taxon>Caligus</taxon>
    </lineage>
</organism>
<name>A0A7T8JV70_CALRO</name>
<feature type="non-terminal residue" evidence="2">
    <location>
        <position position="1"/>
    </location>
</feature>
<protein>
    <submittedName>
        <fullName evidence="2">Uncharacterized protein</fullName>
    </submittedName>
</protein>
<accession>A0A7T8JV70</accession>